<reference evidence="2 3" key="1">
    <citation type="submission" date="2017-12" db="EMBL/GenBank/DDBJ databases">
        <title>Phylogenetic diversity of female urinary microbiome.</title>
        <authorList>
            <person name="Thomas-White K."/>
            <person name="Wolfe A.J."/>
        </authorList>
    </citation>
    <scope>NUCLEOTIDE SEQUENCE [LARGE SCALE GENOMIC DNA]</scope>
    <source>
        <strain evidence="2 3">UMB0777</strain>
    </source>
</reference>
<evidence type="ECO:0000313" key="3">
    <source>
        <dbReference type="Proteomes" id="UP000234662"/>
    </source>
</evidence>
<feature type="transmembrane region" description="Helical" evidence="1">
    <location>
        <begin position="6"/>
        <end position="28"/>
    </location>
</feature>
<protein>
    <recommendedName>
        <fullName evidence="4">Transporter</fullName>
    </recommendedName>
</protein>
<evidence type="ECO:0000313" key="2">
    <source>
        <dbReference type="EMBL" id="PKZ65291.1"/>
    </source>
</evidence>
<keyword evidence="1" id="KW-0812">Transmembrane</keyword>
<feature type="transmembrane region" description="Helical" evidence="1">
    <location>
        <begin position="65"/>
        <end position="91"/>
    </location>
</feature>
<sequence length="230" mass="25424">MSLIHMTLVLIANLAMLGAGYVYGVRLLRSHRNLLLGVEWLVIAVSGTNILVLAATGVSHDSVSYHLMVFFDAFSRSFGMTVMFILGMLVVTHRYRPSWIVEALVIGAGVAVGLDRALDVRPVSTGWTVFYTVANLATAVFMLYVAARLFRIGERRHGTWVAVATVFGAFIAASYDFIHIPGDDADRTLFYSVAMAVWALMLVTYYHGYRVLDEHRQQLSRSSDSALIGN</sequence>
<accession>A0A2I1R809</accession>
<proteinExistence type="predicted"/>
<dbReference type="RefSeq" id="WP_101820271.1">
    <property type="nucleotide sequence ID" value="NZ_PKJC01000007.1"/>
</dbReference>
<feature type="transmembrane region" description="Helical" evidence="1">
    <location>
        <begin position="126"/>
        <end position="147"/>
    </location>
</feature>
<dbReference type="Proteomes" id="UP000234662">
    <property type="component" value="Unassembled WGS sequence"/>
</dbReference>
<keyword evidence="1" id="KW-1133">Transmembrane helix</keyword>
<dbReference type="EMBL" id="PKJC01000007">
    <property type="protein sequence ID" value="PKZ65291.1"/>
    <property type="molecule type" value="Genomic_DNA"/>
</dbReference>
<organism evidence="2 3">
    <name type="scientific">Gordonia terrae</name>
    <dbReference type="NCBI Taxonomy" id="2055"/>
    <lineage>
        <taxon>Bacteria</taxon>
        <taxon>Bacillati</taxon>
        <taxon>Actinomycetota</taxon>
        <taxon>Actinomycetes</taxon>
        <taxon>Mycobacteriales</taxon>
        <taxon>Gordoniaceae</taxon>
        <taxon>Gordonia</taxon>
    </lineage>
</organism>
<evidence type="ECO:0000256" key="1">
    <source>
        <dbReference type="SAM" id="Phobius"/>
    </source>
</evidence>
<name>A0A2I1R809_9ACTN</name>
<feature type="transmembrane region" description="Helical" evidence="1">
    <location>
        <begin position="190"/>
        <end position="209"/>
    </location>
</feature>
<feature type="transmembrane region" description="Helical" evidence="1">
    <location>
        <begin position="40"/>
        <end position="59"/>
    </location>
</feature>
<feature type="transmembrane region" description="Helical" evidence="1">
    <location>
        <begin position="98"/>
        <end position="114"/>
    </location>
</feature>
<keyword evidence="1" id="KW-0472">Membrane</keyword>
<evidence type="ECO:0008006" key="4">
    <source>
        <dbReference type="Google" id="ProtNLM"/>
    </source>
</evidence>
<comment type="caution">
    <text evidence="2">The sequence shown here is derived from an EMBL/GenBank/DDBJ whole genome shotgun (WGS) entry which is preliminary data.</text>
</comment>
<feature type="transmembrane region" description="Helical" evidence="1">
    <location>
        <begin position="159"/>
        <end position="178"/>
    </location>
</feature>
<dbReference type="AlphaFoldDB" id="A0A2I1R809"/>
<gene>
    <name evidence="2" type="ORF">CYJ73_11435</name>
</gene>